<dbReference type="Proteomes" id="UP001180489">
    <property type="component" value="Unassembled WGS sequence"/>
</dbReference>
<evidence type="ECO:0000313" key="2">
    <source>
        <dbReference type="EMBL" id="MDT0473161.1"/>
    </source>
</evidence>
<comment type="caution">
    <text evidence="2">The sequence shown here is derived from an EMBL/GenBank/DDBJ whole genome shotgun (WGS) entry which is preliminary data.</text>
</comment>
<dbReference type="EMBL" id="JAVRFF010000013">
    <property type="protein sequence ID" value="MDT0473161.1"/>
    <property type="molecule type" value="Genomic_DNA"/>
</dbReference>
<dbReference type="SUPFAM" id="SSF56645">
    <property type="entry name" value="Acyl-CoA dehydrogenase NM domain-like"/>
    <property type="match status" value="1"/>
</dbReference>
<reference evidence="2" key="1">
    <citation type="submission" date="2024-05" db="EMBL/GenBank/DDBJ databases">
        <title>30 novel species of actinomycetes from the DSMZ collection.</title>
        <authorList>
            <person name="Nouioui I."/>
        </authorList>
    </citation>
    <scope>NUCLEOTIDE SEQUENCE</scope>
    <source>
        <strain evidence="2">DSM 41014</strain>
    </source>
</reference>
<sequence length="348" mass="35782">MTDSMLSAGVPADEDPVGTPRDGTAPDDARAEAAARFASVVGLIDAGELAFPLPGSGRTAARLSALQAVAEEDLCVARLVEGHVDALAILAELDGPPPGPGRRWGVWAAEPPGTTLDATPADGTWLLTGVKPYCSGAHSCTDALVTARTPEGRALFAVAVDPRTSSPVDGTWQAVGMAGSDSPDMRFDRAPAVAVGGVDAYLRRPGFQHGGIGVAACWYGGALAVARTLRHAAARRADPHTDAHLGAVDARLHAAGAVLAQAAAEIDDDPLDSGGGARARGLRVRAFVESVCAEVLARAGRATGAGPLCHDPRHARTVADLTVYIRQHHGERDLAELGALLARPQDTR</sequence>
<dbReference type="RefSeq" id="WP_311635174.1">
    <property type="nucleotide sequence ID" value="NZ_JAVRFF010000013.1"/>
</dbReference>
<evidence type="ECO:0000313" key="3">
    <source>
        <dbReference type="Proteomes" id="UP001180489"/>
    </source>
</evidence>
<dbReference type="Gene3D" id="2.40.110.10">
    <property type="entry name" value="Butyryl-CoA Dehydrogenase, subunit A, domain 2"/>
    <property type="match status" value="1"/>
</dbReference>
<name>A0ABU2UJJ7_9ACTN</name>
<gene>
    <name evidence="2" type="ORF">RM863_13590</name>
</gene>
<proteinExistence type="predicted"/>
<accession>A0ABU2UJJ7</accession>
<protein>
    <submittedName>
        <fullName evidence="2">Acyl-CoA dehydrogenase</fullName>
    </submittedName>
</protein>
<dbReference type="InterPro" id="IPR009100">
    <property type="entry name" value="AcylCoA_DH/oxidase_NM_dom_sf"/>
</dbReference>
<dbReference type="InterPro" id="IPR046373">
    <property type="entry name" value="Acyl-CoA_Oxase/DH_mid-dom_sf"/>
</dbReference>
<organism evidence="2 3">
    <name type="scientific">Streptomyces hintoniae</name>
    <dbReference type="NCBI Taxonomy" id="3075521"/>
    <lineage>
        <taxon>Bacteria</taxon>
        <taxon>Bacillati</taxon>
        <taxon>Actinomycetota</taxon>
        <taxon>Actinomycetes</taxon>
        <taxon>Kitasatosporales</taxon>
        <taxon>Streptomycetaceae</taxon>
        <taxon>Streptomyces</taxon>
    </lineage>
</organism>
<feature type="region of interest" description="Disordered" evidence="1">
    <location>
        <begin position="1"/>
        <end position="29"/>
    </location>
</feature>
<evidence type="ECO:0000256" key="1">
    <source>
        <dbReference type="SAM" id="MobiDB-lite"/>
    </source>
</evidence>
<keyword evidence="3" id="KW-1185">Reference proteome</keyword>